<evidence type="ECO:0000313" key="8">
    <source>
        <dbReference type="Proteomes" id="UP000199208"/>
    </source>
</evidence>
<comment type="subcellular location">
    <subcellularLocation>
        <location evidence="1">Membrane</location>
        <topology evidence="1">Multi-pass membrane protein</topology>
    </subcellularLocation>
</comment>
<name>A0A1G5S560_9FIRM</name>
<dbReference type="GO" id="GO:0005315">
    <property type="term" value="F:phosphate transmembrane transporter activity"/>
    <property type="evidence" value="ECO:0007669"/>
    <property type="project" value="InterPro"/>
</dbReference>
<dbReference type="PANTHER" id="PTHR11101">
    <property type="entry name" value="PHOSPHATE TRANSPORTER"/>
    <property type="match status" value="1"/>
</dbReference>
<feature type="transmembrane region" description="Helical" evidence="6">
    <location>
        <begin position="272"/>
        <end position="292"/>
    </location>
</feature>
<feature type="transmembrane region" description="Helical" evidence="6">
    <location>
        <begin position="149"/>
        <end position="175"/>
    </location>
</feature>
<dbReference type="GO" id="GO:0035435">
    <property type="term" value="P:phosphate ion transmembrane transport"/>
    <property type="evidence" value="ECO:0007669"/>
    <property type="project" value="TreeGrafter"/>
</dbReference>
<feature type="transmembrane region" description="Helical" evidence="6">
    <location>
        <begin position="210"/>
        <end position="226"/>
    </location>
</feature>
<dbReference type="InterPro" id="IPR001204">
    <property type="entry name" value="Phos_transporter"/>
</dbReference>
<keyword evidence="4 6" id="KW-1133">Transmembrane helix</keyword>
<dbReference type="STRING" id="1120920.SAMN03080599_02503"/>
<feature type="transmembrane region" description="Helical" evidence="6">
    <location>
        <begin position="232"/>
        <end position="251"/>
    </location>
</feature>
<sequence>MGFIDFLSQMISNPALSVAVLLTLGVIVVNGMTDAPNAIATCVSTRSLSMDNSILMAAIFNFFGVLVMTLINSRVAQTIYKMVDFRGDLKASLVALCAAMVAIVLWSLTAWSLGLPTSEGHALIAGISGSAIALQGGLAGINGSEWIKVLYGIVFSITIGTLGGFFFAKLAVLFFRHVDRRKATPFFKTAQVMASAGMAFMHGAQDGQKFMGVLILGILLVGGESSTAEFDIPFWMILLCSLTIATGTAVGGRRIIKKVGLKMVKLEPYQGFSADAAASFSLFLSSVLGFPVSTTHTKMTAMLGVSVARRTSKVNWHVAGEMALNWILTFPGCGMLGYLMTYLFLNVFQ</sequence>
<gene>
    <name evidence="7" type="ORF">SAMN03080599_02503</name>
</gene>
<protein>
    <submittedName>
        <fullName evidence="7">Inorganic phosphate transporter, PiT family</fullName>
    </submittedName>
</protein>
<evidence type="ECO:0000256" key="6">
    <source>
        <dbReference type="SAM" id="Phobius"/>
    </source>
</evidence>
<dbReference type="GO" id="GO:0016020">
    <property type="term" value="C:membrane"/>
    <property type="evidence" value="ECO:0007669"/>
    <property type="project" value="UniProtKB-SubCell"/>
</dbReference>
<dbReference type="Pfam" id="PF01384">
    <property type="entry name" value="PHO4"/>
    <property type="match status" value="2"/>
</dbReference>
<dbReference type="Proteomes" id="UP000199208">
    <property type="component" value="Unassembled WGS sequence"/>
</dbReference>
<evidence type="ECO:0000313" key="7">
    <source>
        <dbReference type="EMBL" id="SCZ80891.1"/>
    </source>
</evidence>
<keyword evidence="5 6" id="KW-0472">Membrane</keyword>
<feature type="transmembrane region" description="Helical" evidence="6">
    <location>
        <begin position="54"/>
        <end position="71"/>
    </location>
</feature>
<organism evidence="7 8">
    <name type="scientific">Acidaminobacter hydrogenoformans DSM 2784</name>
    <dbReference type="NCBI Taxonomy" id="1120920"/>
    <lineage>
        <taxon>Bacteria</taxon>
        <taxon>Bacillati</taxon>
        <taxon>Bacillota</taxon>
        <taxon>Clostridia</taxon>
        <taxon>Peptostreptococcales</taxon>
        <taxon>Acidaminobacteraceae</taxon>
        <taxon>Acidaminobacter</taxon>
    </lineage>
</organism>
<feature type="transmembrane region" description="Helical" evidence="6">
    <location>
        <begin position="91"/>
        <end position="111"/>
    </location>
</feature>
<dbReference type="PANTHER" id="PTHR11101:SF80">
    <property type="entry name" value="PHOSPHATE TRANSPORTER"/>
    <property type="match status" value="1"/>
</dbReference>
<accession>A0A1G5S560</accession>
<evidence type="ECO:0000256" key="3">
    <source>
        <dbReference type="ARBA" id="ARBA00022692"/>
    </source>
</evidence>
<evidence type="ECO:0000256" key="4">
    <source>
        <dbReference type="ARBA" id="ARBA00022989"/>
    </source>
</evidence>
<evidence type="ECO:0000256" key="5">
    <source>
        <dbReference type="ARBA" id="ARBA00023136"/>
    </source>
</evidence>
<dbReference type="RefSeq" id="WP_330387154.1">
    <property type="nucleotide sequence ID" value="NZ_FMWL01000015.1"/>
</dbReference>
<feature type="transmembrane region" description="Helical" evidence="6">
    <location>
        <begin position="123"/>
        <end position="143"/>
    </location>
</feature>
<evidence type="ECO:0000256" key="2">
    <source>
        <dbReference type="ARBA" id="ARBA00022448"/>
    </source>
</evidence>
<proteinExistence type="predicted"/>
<dbReference type="AlphaFoldDB" id="A0A1G5S560"/>
<keyword evidence="8" id="KW-1185">Reference proteome</keyword>
<reference evidence="7 8" key="1">
    <citation type="submission" date="2016-10" db="EMBL/GenBank/DDBJ databases">
        <authorList>
            <person name="de Groot N.N."/>
        </authorList>
    </citation>
    <scope>NUCLEOTIDE SEQUENCE [LARGE SCALE GENOMIC DNA]</scope>
    <source>
        <strain evidence="7 8">DSM 2784</strain>
    </source>
</reference>
<dbReference type="EMBL" id="FMWL01000015">
    <property type="protein sequence ID" value="SCZ80891.1"/>
    <property type="molecule type" value="Genomic_DNA"/>
</dbReference>
<feature type="transmembrane region" description="Helical" evidence="6">
    <location>
        <begin position="15"/>
        <end position="33"/>
    </location>
</feature>
<keyword evidence="3 6" id="KW-0812">Transmembrane</keyword>
<evidence type="ECO:0000256" key="1">
    <source>
        <dbReference type="ARBA" id="ARBA00004141"/>
    </source>
</evidence>
<keyword evidence="2" id="KW-0813">Transport</keyword>
<feature type="transmembrane region" description="Helical" evidence="6">
    <location>
        <begin position="323"/>
        <end position="345"/>
    </location>
</feature>